<keyword evidence="2" id="KW-0732">Signal</keyword>
<evidence type="ECO:0000256" key="2">
    <source>
        <dbReference type="SAM" id="SignalP"/>
    </source>
</evidence>
<evidence type="ECO:0000256" key="1">
    <source>
        <dbReference type="SAM" id="MobiDB-lite"/>
    </source>
</evidence>
<dbReference type="EMBL" id="JACXAD010000022">
    <property type="protein sequence ID" value="MBD2769640.1"/>
    <property type="molecule type" value="Genomic_DNA"/>
</dbReference>
<name>A0A927BEZ1_9BACT</name>
<feature type="region of interest" description="Disordered" evidence="1">
    <location>
        <begin position="88"/>
        <end position="118"/>
    </location>
</feature>
<proteinExistence type="predicted"/>
<feature type="signal peptide" evidence="2">
    <location>
        <begin position="1"/>
        <end position="20"/>
    </location>
</feature>
<organism evidence="3 4">
    <name type="scientific">Hymenobacter montanus</name>
    <dbReference type="NCBI Taxonomy" id="2771359"/>
    <lineage>
        <taxon>Bacteria</taxon>
        <taxon>Pseudomonadati</taxon>
        <taxon>Bacteroidota</taxon>
        <taxon>Cytophagia</taxon>
        <taxon>Cytophagales</taxon>
        <taxon>Hymenobacteraceae</taxon>
        <taxon>Hymenobacter</taxon>
    </lineage>
</organism>
<gene>
    <name evidence="3" type="ORF">IC235_17255</name>
</gene>
<feature type="compositionally biased region" description="Polar residues" evidence="1">
    <location>
        <begin position="50"/>
        <end position="65"/>
    </location>
</feature>
<evidence type="ECO:0000313" key="4">
    <source>
        <dbReference type="Proteomes" id="UP000612233"/>
    </source>
</evidence>
<accession>A0A927BEZ1</accession>
<comment type="caution">
    <text evidence="3">The sequence shown here is derived from an EMBL/GenBank/DDBJ whole genome shotgun (WGS) entry which is preliminary data.</text>
</comment>
<protein>
    <submittedName>
        <fullName evidence="3">Uncharacterized protein</fullName>
    </submittedName>
</protein>
<sequence length="118" mass="12382">MYRILLSSLVLLVAAADVSAQTTPANLRPSAANTKAALNKAATQTAAEASNHSTSNTQETYTTSGGFRDSADLKMQNVYAAPGMPVIVPDSKVAPYDGKAAESKQKKTKRKGNTTLSH</sequence>
<reference evidence="3" key="1">
    <citation type="submission" date="2020-09" db="EMBL/GenBank/DDBJ databases">
        <authorList>
            <person name="Kim M.K."/>
        </authorList>
    </citation>
    <scope>NUCLEOTIDE SEQUENCE</scope>
    <source>
        <strain evidence="3">BT664</strain>
    </source>
</reference>
<feature type="region of interest" description="Disordered" evidence="1">
    <location>
        <begin position="22"/>
        <end position="69"/>
    </location>
</feature>
<feature type="chain" id="PRO_5037656636" evidence="2">
    <location>
        <begin position="21"/>
        <end position="118"/>
    </location>
</feature>
<dbReference type="AlphaFoldDB" id="A0A927BEZ1"/>
<dbReference type="RefSeq" id="WP_191006450.1">
    <property type="nucleotide sequence ID" value="NZ_JACXAD010000022.1"/>
</dbReference>
<evidence type="ECO:0000313" key="3">
    <source>
        <dbReference type="EMBL" id="MBD2769640.1"/>
    </source>
</evidence>
<keyword evidence="4" id="KW-1185">Reference proteome</keyword>
<feature type="compositionally biased region" description="Low complexity" evidence="1">
    <location>
        <begin position="31"/>
        <end position="49"/>
    </location>
</feature>
<dbReference type="Proteomes" id="UP000612233">
    <property type="component" value="Unassembled WGS sequence"/>
</dbReference>